<dbReference type="CDD" id="cd10030">
    <property type="entry name" value="UDG-F4_TTUDGA_SPO1dp_like"/>
    <property type="match status" value="1"/>
</dbReference>
<gene>
    <name evidence="13" type="ORF">ACFOKJ_13925</name>
</gene>
<evidence type="ECO:0000313" key="14">
    <source>
        <dbReference type="Proteomes" id="UP001595636"/>
    </source>
</evidence>
<keyword evidence="7" id="KW-0227">DNA damage</keyword>
<name>A0ABV7TWR3_9NEIS</name>
<dbReference type="PANTHER" id="PTHR33693:SF1">
    <property type="entry name" value="TYPE-4 URACIL-DNA GLYCOSYLASE"/>
    <property type="match status" value="1"/>
</dbReference>
<dbReference type="Pfam" id="PF03167">
    <property type="entry name" value="UDG"/>
    <property type="match status" value="1"/>
</dbReference>
<dbReference type="PANTHER" id="PTHR33693">
    <property type="entry name" value="TYPE-5 URACIL-DNA GLYCOSYLASE"/>
    <property type="match status" value="1"/>
</dbReference>
<evidence type="ECO:0000256" key="4">
    <source>
        <dbReference type="ARBA" id="ARBA00019403"/>
    </source>
</evidence>
<evidence type="ECO:0000259" key="12">
    <source>
        <dbReference type="SMART" id="SM00986"/>
    </source>
</evidence>
<dbReference type="RefSeq" id="WP_390280627.1">
    <property type="nucleotide sequence ID" value="NZ_JBHRYH010000043.1"/>
</dbReference>
<dbReference type="InterPro" id="IPR005273">
    <property type="entry name" value="Ura-DNA_glyco_family4"/>
</dbReference>
<comment type="catalytic activity">
    <reaction evidence="1">
        <text>Hydrolyzes single-stranded DNA or mismatched double-stranded DNA and polynucleotides, releasing free uracil.</text>
        <dbReference type="EC" id="3.2.2.27"/>
    </reaction>
</comment>
<keyword evidence="11" id="KW-0234">DNA repair</keyword>
<comment type="similarity">
    <text evidence="2">Belongs to the uracil-DNA glycosylase (UDG) superfamily. Type 4 (UDGa) family.</text>
</comment>
<evidence type="ECO:0000256" key="8">
    <source>
        <dbReference type="ARBA" id="ARBA00022801"/>
    </source>
</evidence>
<evidence type="ECO:0000256" key="5">
    <source>
        <dbReference type="ARBA" id="ARBA00022485"/>
    </source>
</evidence>
<keyword evidence="14" id="KW-1185">Reference proteome</keyword>
<keyword evidence="9" id="KW-0408">Iron</keyword>
<evidence type="ECO:0000256" key="2">
    <source>
        <dbReference type="ARBA" id="ARBA00006521"/>
    </source>
</evidence>
<dbReference type="EMBL" id="JBHRYH010000043">
    <property type="protein sequence ID" value="MFC3627211.1"/>
    <property type="molecule type" value="Genomic_DNA"/>
</dbReference>
<protein>
    <recommendedName>
        <fullName evidence="4">Type-4 uracil-DNA glycosylase</fullName>
        <ecNumber evidence="3">3.2.2.27</ecNumber>
    </recommendedName>
</protein>
<evidence type="ECO:0000256" key="3">
    <source>
        <dbReference type="ARBA" id="ARBA00012030"/>
    </source>
</evidence>
<evidence type="ECO:0000256" key="11">
    <source>
        <dbReference type="ARBA" id="ARBA00023204"/>
    </source>
</evidence>
<evidence type="ECO:0000256" key="10">
    <source>
        <dbReference type="ARBA" id="ARBA00023014"/>
    </source>
</evidence>
<dbReference type="InterPro" id="IPR005122">
    <property type="entry name" value="Uracil-DNA_glycosylase-like"/>
</dbReference>
<dbReference type="NCBIfam" id="TIGR00758">
    <property type="entry name" value="UDG_fam4"/>
    <property type="match status" value="1"/>
</dbReference>
<evidence type="ECO:0000256" key="7">
    <source>
        <dbReference type="ARBA" id="ARBA00022763"/>
    </source>
</evidence>
<dbReference type="InterPro" id="IPR051536">
    <property type="entry name" value="UDG_Type-4/5"/>
</dbReference>
<dbReference type="SUPFAM" id="SSF52141">
    <property type="entry name" value="Uracil-DNA glycosylase-like"/>
    <property type="match status" value="1"/>
</dbReference>
<evidence type="ECO:0000256" key="1">
    <source>
        <dbReference type="ARBA" id="ARBA00001400"/>
    </source>
</evidence>
<sequence>MSRQQQILAEIGIRPLWQLRSTADAAHPPGTTPIETAPIEAAPIAASPAETLPVPEFVTSTAAIEPASISTPASRTDSAEQPLPLAIANWEDLHAQVAACQQCQLAKTRSNTVVGRGNRQARLLIIGEAPGEQEDLQGLPFVGKAGQLLENMLAAAGFDSARDVYICNLLKCRPPGNRNPAQDEIVQCQRFLQWQIEAVKPELIVAVGRFAAQSLLQSTASLGSLRGKQHQYGNYPVLVSFHPAYLLRSPGEKAKAWQDWCRVRQLLQK</sequence>
<keyword evidence="5" id="KW-0004">4Fe-4S</keyword>
<keyword evidence="10" id="KW-0411">Iron-sulfur</keyword>
<proteinExistence type="inferred from homology"/>
<dbReference type="InterPro" id="IPR036895">
    <property type="entry name" value="Uracil-DNA_glycosylase-like_sf"/>
</dbReference>
<keyword evidence="8" id="KW-0378">Hydrolase</keyword>
<dbReference type="SMART" id="SM00987">
    <property type="entry name" value="UreE_C"/>
    <property type="match status" value="1"/>
</dbReference>
<accession>A0ABV7TWR3</accession>
<feature type="domain" description="Uracil-DNA glycosylase-like" evidence="12">
    <location>
        <begin position="114"/>
        <end position="261"/>
    </location>
</feature>
<keyword evidence="6" id="KW-0479">Metal-binding</keyword>
<dbReference type="Gene3D" id="3.40.470.10">
    <property type="entry name" value="Uracil-DNA glycosylase-like domain"/>
    <property type="match status" value="1"/>
</dbReference>
<dbReference type="Proteomes" id="UP001595636">
    <property type="component" value="Unassembled WGS sequence"/>
</dbReference>
<organism evidence="13 14">
    <name type="scientific">Vogesella amnigena</name>
    <dbReference type="NCBI Taxonomy" id="1507449"/>
    <lineage>
        <taxon>Bacteria</taxon>
        <taxon>Pseudomonadati</taxon>
        <taxon>Pseudomonadota</taxon>
        <taxon>Betaproteobacteria</taxon>
        <taxon>Neisseriales</taxon>
        <taxon>Chromobacteriaceae</taxon>
        <taxon>Vogesella</taxon>
    </lineage>
</organism>
<evidence type="ECO:0000256" key="9">
    <source>
        <dbReference type="ARBA" id="ARBA00023004"/>
    </source>
</evidence>
<comment type="caution">
    <text evidence="13">The sequence shown here is derived from an EMBL/GenBank/DDBJ whole genome shotgun (WGS) entry which is preliminary data.</text>
</comment>
<dbReference type="SMART" id="SM00986">
    <property type="entry name" value="UDG"/>
    <property type="match status" value="1"/>
</dbReference>
<reference evidence="14" key="1">
    <citation type="journal article" date="2019" name="Int. J. Syst. Evol. Microbiol.">
        <title>The Global Catalogue of Microorganisms (GCM) 10K type strain sequencing project: providing services to taxonomists for standard genome sequencing and annotation.</title>
        <authorList>
            <consortium name="The Broad Institute Genomics Platform"/>
            <consortium name="The Broad Institute Genome Sequencing Center for Infectious Disease"/>
            <person name="Wu L."/>
            <person name="Ma J."/>
        </authorList>
    </citation>
    <scope>NUCLEOTIDE SEQUENCE [LARGE SCALE GENOMIC DNA]</scope>
    <source>
        <strain evidence="14">KCTC 42195</strain>
    </source>
</reference>
<evidence type="ECO:0000256" key="6">
    <source>
        <dbReference type="ARBA" id="ARBA00022723"/>
    </source>
</evidence>
<dbReference type="EC" id="3.2.2.27" evidence="3"/>
<evidence type="ECO:0000313" key="13">
    <source>
        <dbReference type="EMBL" id="MFC3627211.1"/>
    </source>
</evidence>